<dbReference type="AlphaFoldDB" id="A0A182UD36"/>
<dbReference type="PANTHER" id="PTHR16500:SF3">
    <property type="entry name" value="BRCA2-INTERACTING TRANSCRIPTIONAL REPRESSOR EMSY"/>
    <property type="match status" value="1"/>
</dbReference>
<dbReference type="Gene3D" id="1.10.1240.40">
    <property type="entry name" value="ENT domain"/>
    <property type="match status" value="1"/>
</dbReference>
<reference evidence="5" key="2">
    <citation type="submission" date="2020-05" db="UniProtKB">
        <authorList>
            <consortium name="EnsemblMetazoa"/>
        </authorList>
    </citation>
    <scope>IDENTIFICATION</scope>
    <source>
        <strain evidence="5">CM1001059</strain>
    </source>
</reference>
<feature type="region of interest" description="Disordered" evidence="3">
    <location>
        <begin position="180"/>
        <end position="199"/>
    </location>
</feature>
<evidence type="ECO:0000256" key="1">
    <source>
        <dbReference type="ARBA" id="ARBA00004123"/>
    </source>
</evidence>
<dbReference type="Pfam" id="PF03735">
    <property type="entry name" value="ENT"/>
    <property type="match status" value="1"/>
</dbReference>
<dbReference type="InterPro" id="IPR036142">
    <property type="entry name" value="ENT_dom-like_sf"/>
</dbReference>
<feature type="region of interest" description="Disordered" evidence="3">
    <location>
        <begin position="557"/>
        <end position="577"/>
    </location>
</feature>
<dbReference type="PANTHER" id="PTHR16500">
    <property type="entry name" value="BRCA2-INTERACTING TRANSCRIPTIONAL REPRESSOR EMSY"/>
    <property type="match status" value="1"/>
</dbReference>
<evidence type="ECO:0000256" key="2">
    <source>
        <dbReference type="ARBA" id="ARBA00023242"/>
    </source>
</evidence>
<feature type="compositionally biased region" description="Basic residues" evidence="3">
    <location>
        <begin position="261"/>
        <end position="273"/>
    </location>
</feature>
<dbReference type="VEuPathDB" id="VectorBase:AMEC018213"/>
<feature type="compositionally biased region" description="Polar residues" evidence="3">
    <location>
        <begin position="741"/>
        <end position="776"/>
    </location>
</feature>
<dbReference type="GO" id="GO:0006355">
    <property type="term" value="P:regulation of DNA-templated transcription"/>
    <property type="evidence" value="ECO:0007669"/>
    <property type="project" value="InterPro"/>
</dbReference>
<sequence length="1000" mass="108914">MWPLKLDMTREECRGVLRRLELESYGTVISTFRAQGCLSKEKVRILEDLRRMFHITTDRHRAEARRVANDERLATVAEIISGPNSGQDWRREGHRTFPVLPRTVPHTALTYIANTVYEQLTRANTKLPHPADTSCDRLKKAEEMLKFELVKKSLSLYENGFVRDAAVVTSDPLQDIMSKSYINREENRPAAPKPVENAPVEAETDVAVIPNGGGEVPSAPAEPDPEQSSLCEILLNLSNHRPETSETKPLDKCNKSVDRSPRKKPQATKRAWKAKTAYPPAKLSKQALPKNVKQSTRVNNMHSPHLIHSYAVPFDAHQGSATNGNATSEPPQLQQHLTSNNVPQSGQQNNHGSTMGPPVKSKQFTTPAPSGTAQSTTYSHQQGVLPSSKKDIQYNLSKLNPTSNLPAKGNVNIPLKGAGFYAHGKSLPHPLLNYQKKSPSKNILIPTSTAAATLASLGFPSPFHPPLMDHSSNWLGVKNRDKPEKKVKTNPTTSVMATATAETATERSSPMMNATAIKHGGKRMEVSTERIEHSAEQSSHAKTVTFTSPAVLESPITKNASQPATQENVAGSAAPKSGSKVLVQPMPLIPASGAAQNTTLTPTVQKNNVFILPKSAGVTGVLNLGQKIAIPKSMVDASSATSTVASPPKVIVQTMPSTYSSTPSTIAPMLETDAEQNSHGGNIPKANDAIGSSNSNEPKTNKPPNSTPTDRIETETVATVQHFEEAKVEVPTKEDNERTSSIRQDSTSSVDNTLATRFSDTSALSPTQDAMDTSQGEYEIVATEQDDDSSATDSADAEDDLDDEPSQIEETESIEEDNFEEDHNVEVEMGTDAYIIEEEQVNYDYLIEEVPEDEQFVEEVEDDGPVEFISVGYGTTGELVAELESGTSSQQIIEKQHRSANGVVQEEIPPEIDYDQHTGGFGPVGNGDMQTFAVQNDIVCDLLVMGPDGKYHARPYSYKQVLAERMDSASKAAKQTHPIAQDVVETRFEAKLQLTNTHVV</sequence>
<dbReference type="Proteomes" id="UP000075902">
    <property type="component" value="Unassembled WGS sequence"/>
</dbReference>
<feature type="compositionally biased region" description="Polar residues" evidence="3">
    <location>
        <begin position="557"/>
        <end position="569"/>
    </location>
</feature>
<feature type="region of interest" description="Disordered" evidence="3">
    <location>
        <begin position="208"/>
        <end position="227"/>
    </location>
</feature>
<evidence type="ECO:0000259" key="4">
    <source>
        <dbReference type="PROSITE" id="PS51138"/>
    </source>
</evidence>
<dbReference type="SUPFAM" id="SSF158639">
    <property type="entry name" value="ENT-like"/>
    <property type="match status" value="1"/>
</dbReference>
<dbReference type="STRING" id="34690.A0A182UD36"/>
<keyword evidence="2" id="KW-0539">Nucleus</keyword>
<evidence type="ECO:0000313" key="5">
    <source>
        <dbReference type="EnsemblMetazoa" id="AMEC018213-PA"/>
    </source>
</evidence>
<evidence type="ECO:0000256" key="3">
    <source>
        <dbReference type="SAM" id="MobiDB-lite"/>
    </source>
</evidence>
<feature type="region of interest" description="Disordered" evidence="3">
    <location>
        <begin position="239"/>
        <end position="295"/>
    </location>
</feature>
<feature type="region of interest" description="Disordered" evidence="3">
    <location>
        <begin position="316"/>
        <end position="386"/>
    </location>
</feature>
<feature type="compositionally biased region" description="Basic and acidic residues" evidence="3">
    <location>
        <begin position="240"/>
        <end position="260"/>
    </location>
</feature>
<proteinExistence type="predicted"/>
<organism evidence="5 6">
    <name type="scientific">Anopheles melas</name>
    <dbReference type="NCBI Taxonomy" id="34690"/>
    <lineage>
        <taxon>Eukaryota</taxon>
        <taxon>Metazoa</taxon>
        <taxon>Ecdysozoa</taxon>
        <taxon>Arthropoda</taxon>
        <taxon>Hexapoda</taxon>
        <taxon>Insecta</taxon>
        <taxon>Pterygota</taxon>
        <taxon>Neoptera</taxon>
        <taxon>Endopterygota</taxon>
        <taxon>Diptera</taxon>
        <taxon>Nematocera</taxon>
        <taxon>Culicoidea</taxon>
        <taxon>Culicidae</taxon>
        <taxon>Anophelinae</taxon>
        <taxon>Anopheles</taxon>
    </lineage>
</organism>
<feature type="compositionally biased region" description="Polar residues" evidence="3">
    <location>
        <begin position="362"/>
        <end position="385"/>
    </location>
</feature>
<feature type="compositionally biased region" description="Acidic residues" evidence="3">
    <location>
        <begin position="784"/>
        <end position="820"/>
    </location>
</feature>
<feature type="compositionally biased region" description="Polar residues" evidence="3">
    <location>
        <begin position="536"/>
        <end position="545"/>
    </location>
</feature>
<dbReference type="GO" id="GO:0005654">
    <property type="term" value="C:nucleoplasm"/>
    <property type="evidence" value="ECO:0007669"/>
    <property type="project" value="TreeGrafter"/>
</dbReference>
<dbReference type="InterPro" id="IPR033482">
    <property type="entry name" value="EMSY"/>
</dbReference>
<evidence type="ECO:0000313" key="6">
    <source>
        <dbReference type="Proteomes" id="UP000075902"/>
    </source>
</evidence>
<accession>A0A182UD36</accession>
<dbReference type="EnsemblMetazoa" id="AMEC018213-RA">
    <property type="protein sequence ID" value="AMEC018213-PA"/>
    <property type="gene ID" value="AMEC018213"/>
</dbReference>
<feature type="domain" description="ENT" evidence="4">
    <location>
        <begin position="13"/>
        <end position="97"/>
    </location>
</feature>
<feature type="compositionally biased region" description="Polar residues" evidence="3">
    <location>
        <begin position="319"/>
        <end position="353"/>
    </location>
</feature>
<feature type="compositionally biased region" description="Basic and acidic residues" evidence="3">
    <location>
        <begin position="522"/>
        <end position="535"/>
    </location>
</feature>
<name>A0A182UD36_9DIPT</name>
<feature type="compositionally biased region" description="Basic and acidic residues" evidence="3">
    <location>
        <begin position="722"/>
        <end position="740"/>
    </location>
</feature>
<dbReference type="PROSITE" id="PS51138">
    <property type="entry name" value="ENT"/>
    <property type="match status" value="1"/>
</dbReference>
<keyword evidence="6" id="KW-1185">Reference proteome</keyword>
<reference evidence="6" key="1">
    <citation type="submission" date="2014-01" db="EMBL/GenBank/DDBJ databases">
        <title>The Genome Sequence of Anopheles melas CM1001059_A (V2).</title>
        <authorList>
            <consortium name="The Broad Institute Genomics Platform"/>
            <person name="Neafsey D.E."/>
            <person name="Besansky N."/>
            <person name="Howell P."/>
            <person name="Walton C."/>
            <person name="Young S.K."/>
            <person name="Zeng Q."/>
            <person name="Gargeya S."/>
            <person name="Fitzgerald M."/>
            <person name="Haas B."/>
            <person name="Abouelleil A."/>
            <person name="Allen A.W."/>
            <person name="Alvarado L."/>
            <person name="Arachchi H.M."/>
            <person name="Berlin A.M."/>
            <person name="Chapman S.B."/>
            <person name="Gainer-Dewar J."/>
            <person name="Goldberg J."/>
            <person name="Griggs A."/>
            <person name="Gujja S."/>
            <person name="Hansen M."/>
            <person name="Howarth C."/>
            <person name="Imamovic A."/>
            <person name="Ireland A."/>
            <person name="Larimer J."/>
            <person name="McCowan C."/>
            <person name="Murphy C."/>
            <person name="Pearson M."/>
            <person name="Poon T.W."/>
            <person name="Priest M."/>
            <person name="Roberts A."/>
            <person name="Saif S."/>
            <person name="Shea T."/>
            <person name="Sisk P."/>
            <person name="Sykes S."/>
            <person name="Wortman J."/>
            <person name="Nusbaum C."/>
            <person name="Birren B."/>
        </authorList>
    </citation>
    <scope>NUCLEOTIDE SEQUENCE [LARGE SCALE GENOMIC DNA]</scope>
    <source>
        <strain evidence="6">CM1001059</strain>
    </source>
</reference>
<dbReference type="InterPro" id="IPR005491">
    <property type="entry name" value="ENT_dom"/>
</dbReference>
<feature type="region of interest" description="Disordered" evidence="3">
    <location>
        <begin position="518"/>
        <end position="545"/>
    </location>
</feature>
<feature type="compositionally biased region" description="Low complexity" evidence="3">
    <location>
        <begin position="692"/>
        <end position="709"/>
    </location>
</feature>
<protein>
    <recommendedName>
        <fullName evidence="4">ENT domain-containing protein</fullName>
    </recommendedName>
</protein>
<dbReference type="SMART" id="SM01191">
    <property type="entry name" value="ENT"/>
    <property type="match status" value="1"/>
</dbReference>
<feature type="region of interest" description="Disordered" evidence="3">
    <location>
        <begin position="674"/>
        <end position="821"/>
    </location>
</feature>
<comment type="subcellular location">
    <subcellularLocation>
        <location evidence="1">Nucleus</location>
    </subcellularLocation>
</comment>